<dbReference type="Gene3D" id="3.20.20.70">
    <property type="entry name" value="Aldolase class I"/>
    <property type="match status" value="1"/>
</dbReference>
<dbReference type="GO" id="GO:0051536">
    <property type="term" value="F:iron-sulfur cluster binding"/>
    <property type="evidence" value="ECO:0007669"/>
    <property type="project" value="UniProtKB-KW"/>
</dbReference>
<sequence>MMKVPIILRENLVSQIYNYNSNIRLDMIDDNKYIILKENYHLHNWPDKTLLIFNGIEVLSLNIEGAEVINKLNGEHTLQEVVSNSFKELDQSDMSKYFSIKMFILQLYRRNIIDFLEYKQNRVIKNTGSRDWYVPYSCSIEITKQCDLRCKHCYGEAGAMRNTQLTEEQIYSILDKLSDGCNSVSITGGDPMCHPKIKEIIKYSIARGFETTLITNGMRLNQNWANWLSEVGIKRVKLSLDGPTKEIHDELRGVKGAFEKVILAMGYLKNAKVSFSIGTVITKKNLEYINIIADIAYENGAKSIGFGRVVNHGRAIREMKDARESDLDSIIKKVDKIMRDYKGKDFLVTYEEDGNWTSSFLDKCPSLEEYYLYRNNNVKCSCNGCGAGSRLLFIEANGNIKPCMMSTFTIGKINHGEDMVNIINKSTNECFSNLESPDLNTCKNCDYVSNCLGCISQAITNSSLVECRWKKEILKHELKMKEILSGEVGYV</sequence>
<dbReference type="InterPro" id="IPR023885">
    <property type="entry name" value="4Fe4S-binding_SPASM_dom"/>
</dbReference>
<dbReference type="Pfam" id="PF04055">
    <property type="entry name" value="Radical_SAM"/>
    <property type="match status" value="1"/>
</dbReference>
<evidence type="ECO:0000256" key="4">
    <source>
        <dbReference type="ARBA" id="ARBA00023014"/>
    </source>
</evidence>
<dbReference type="Proteomes" id="UP000019681">
    <property type="component" value="Unassembled WGS sequence"/>
</dbReference>
<gene>
    <name evidence="6" type="ORF">Q428_13930</name>
</gene>
<dbReference type="InterPro" id="IPR058240">
    <property type="entry name" value="rSAM_sf"/>
</dbReference>
<evidence type="ECO:0000256" key="2">
    <source>
        <dbReference type="ARBA" id="ARBA00022723"/>
    </source>
</evidence>
<evidence type="ECO:0000256" key="3">
    <source>
        <dbReference type="ARBA" id="ARBA00023004"/>
    </source>
</evidence>
<evidence type="ECO:0000256" key="1">
    <source>
        <dbReference type="ARBA" id="ARBA00022691"/>
    </source>
</evidence>
<organism evidence="6 7">
    <name type="scientific">Fervidicella metallireducens AeB</name>
    <dbReference type="NCBI Taxonomy" id="1403537"/>
    <lineage>
        <taxon>Bacteria</taxon>
        <taxon>Bacillati</taxon>
        <taxon>Bacillota</taxon>
        <taxon>Clostridia</taxon>
        <taxon>Eubacteriales</taxon>
        <taxon>Clostridiaceae</taxon>
        <taxon>Fervidicella</taxon>
    </lineage>
</organism>
<dbReference type="InterPro" id="IPR050377">
    <property type="entry name" value="Radical_SAM_PqqE_MftC-like"/>
</dbReference>
<dbReference type="SFLD" id="SFLDG01067">
    <property type="entry name" value="SPASM/twitch_domain_containing"/>
    <property type="match status" value="1"/>
</dbReference>
<evidence type="ECO:0000259" key="5">
    <source>
        <dbReference type="PROSITE" id="PS51918"/>
    </source>
</evidence>
<reference evidence="6 7" key="1">
    <citation type="journal article" date="2014" name="Genome Announc.">
        <title>Draft Genome Sequence of Fervidicella metallireducens Strain AeBT, an Iron-Reducing Thermoanaerobe from the Great Artesian Basin.</title>
        <authorList>
            <person name="Patel B.K."/>
        </authorList>
    </citation>
    <scope>NUCLEOTIDE SEQUENCE [LARGE SCALE GENOMIC DNA]</scope>
    <source>
        <strain evidence="6 7">AeB</strain>
    </source>
</reference>
<dbReference type="InterPro" id="IPR013785">
    <property type="entry name" value="Aldolase_TIM"/>
</dbReference>
<dbReference type="SFLD" id="SFLDF00315">
    <property type="entry name" value="antilisterial_bacteriocin_subt"/>
    <property type="match status" value="1"/>
</dbReference>
<proteinExistence type="predicted"/>
<dbReference type="SFLD" id="SFLDG01386">
    <property type="entry name" value="main_SPASM_domain-containing"/>
    <property type="match status" value="1"/>
</dbReference>
<dbReference type="EMBL" id="AZQP01000068">
    <property type="protein sequence ID" value="EYE87320.1"/>
    <property type="molecule type" value="Genomic_DNA"/>
</dbReference>
<feature type="domain" description="Radical SAM core" evidence="5">
    <location>
        <begin position="132"/>
        <end position="347"/>
    </location>
</feature>
<evidence type="ECO:0000313" key="7">
    <source>
        <dbReference type="Proteomes" id="UP000019681"/>
    </source>
</evidence>
<keyword evidence="7" id="KW-1185">Reference proteome</keyword>
<keyword evidence="4" id="KW-0411">Iron-sulfur</keyword>
<dbReference type="SUPFAM" id="SSF102114">
    <property type="entry name" value="Radical SAM enzymes"/>
    <property type="match status" value="1"/>
</dbReference>
<dbReference type="SFLD" id="SFLDG01216">
    <property type="entry name" value="thioether_bond_formation_requi"/>
    <property type="match status" value="1"/>
</dbReference>
<dbReference type="Pfam" id="PF13186">
    <property type="entry name" value="SPASM"/>
    <property type="match status" value="1"/>
</dbReference>
<dbReference type="GO" id="GO:0003824">
    <property type="term" value="F:catalytic activity"/>
    <property type="evidence" value="ECO:0007669"/>
    <property type="project" value="InterPro"/>
</dbReference>
<dbReference type="RefSeq" id="WP_011838198.1">
    <property type="nucleotide sequence ID" value="NZ_AZQP01000068.1"/>
</dbReference>
<evidence type="ECO:0000313" key="6">
    <source>
        <dbReference type="EMBL" id="EYE87320.1"/>
    </source>
</evidence>
<accession>A0A017RTT7</accession>
<protein>
    <recommendedName>
        <fullName evidence="5">Radical SAM core domain-containing protein</fullName>
    </recommendedName>
</protein>
<dbReference type="NCBIfam" id="TIGR04085">
    <property type="entry name" value="rSAM_more_4Fe4S"/>
    <property type="match status" value="1"/>
</dbReference>
<keyword evidence="2" id="KW-0479">Metal-binding</keyword>
<dbReference type="AlphaFoldDB" id="A0A017RTT7"/>
<dbReference type="GO" id="GO:0046872">
    <property type="term" value="F:metal ion binding"/>
    <property type="evidence" value="ECO:0007669"/>
    <property type="project" value="UniProtKB-KW"/>
</dbReference>
<dbReference type="InterPro" id="IPR007197">
    <property type="entry name" value="rSAM"/>
</dbReference>
<keyword evidence="1" id="KW-0949">S-adenosyl-L-methionine</keyword>
<dbReference type="GeneID" id="35805240"/>
<dbReference type="PANTHER" id="PTHR11228">
    <property type="entry name" value="RADICAL SAM DOMAIN PROTEIN"/>
    <property type="match status" value="1"/>
</dbReference>
<dbReference type="CDD" id="cd01335">
    <property type="entry name" value="Radical_SAM"/>
    <property type="match status" value="1"/>
</dbReference>
<name>A0A017RTT7_9CLOT</name>
<keyword evidence="3" id="KW-0408">Iron</keyword>
<dbReference type="STRING" id="1403537.Q428_13930"/>
<dbReference type="PANTHER" id="PTHR11228:SF7">
    <property type="entry name" value="PQQA PEPTIDE CYCLASE"/>
    <property type="match status" value="1"/>
</dbReference>
<comment type="caution">
    <text evidence="6">The sequence shown here is derived from an EMBL/GenBank/DDBJ whole genome shotgun (WGS) entry which is preliminary data.</text>
</comment>
<dbReference type="PROSITE" id="PS51918">
    <property type="entry name" value="RADICAL_SAM"/>
    <property type="match status" value="1"/>
</dbReference>
<dbReference type="SFLD" id="SFLDS00029">
    <property type="entry name" value="Radical_SAM"/>
    <property type="match status" value="1"/>
</dbReference>
<dbReference type="OrthoDB" id="7021155at2"/>